<keyword evidence="10" id="KW-1185">Reference proteome</keyword>
<sequence length="697" mass="80764">MENTTSTVDVIYYKKVPLIIKQTTVLNTNSNKLINIDDQEKKNTGIYFQLSFSQRNNGRVKVLNIQITDPDDPFFLYSLKIGEDDFHILKSEQNLLVDFQQFPKSFTQLLDECINSKFDDSPKFVAKLINDSTKNSILQIIETNSFKHITHLSLNFIPGNDSSIKKYLSDLVKETKLENKNLKMKLEKSVTQLSGQLENSENRVAELTTELENLKLNNSETVSKLKVQYSEDLLRIKEQMLKEREELRVSLEKDKSQMEDKYNEMINNLNQKHSSLNSTYSHVLAHSQSLESQLNTLQQQNDKVIHDYSTSKEDIENLNNNIKILERKLLEKEKDNEKLIDQLTNKSEKISEKDIKLKDNEKIIEELTRKNEKLEEELDYHINQSKQWKESFNRTRNEINKGNQIIRHLQNELRSTKSKSKIKDEVTIKQEKLLEERHNTIKEQEKRIEEIKSQLKEKIDKIQTLSDQNEKISKELSESNERLEESTNVINYLQKQLNEDALSRPIGVSSFKTNKYSTFDFDKYSSPVAQNDYKLRSHTSILNKDNIPTTSSATTKNSYKASSLYGSSNLNNNIGLNSSNLMYNKPLHGLNKENITKILNPKLKSNTTIPRSILENSNYENIKSHLPSTLLELSTKSPYDRITNQNRESNDNSTIPSKITINKPLDYNRFTITTSIPSSHNTTQAKATSIPLKSNYF</sequence>
<dbReference type="EMBL" id="MCOG01000063">
    <property type="protein sequence ID" value="ORY59842.1"/>
    <property type="molecule type" value="Genomic_DNA"/>
</dbReference>
<protein>
    <recommendedName>
        <fullName evidence="8">Spindle assembly abnormal protein 6 N-terminal domain-containing protein</fullName>
    </recommendedName>
</protein>
<evidence type="ECO:0000259" key="8">
    <source>
        <dbReference type="Pfam" id="PF16531"/>
    </source>
</evidence>
<dbReference type="OrthoDB" id="49058at2759"/>
<reference evidence="9 10" key="1">
    <citation type="submission" date="2016-08" db="EMBL/GenBank/DDBJ databases">
        <title>A Parts List for Fungal Cellulosomes Revealed by Comparative Genomics.</title>
        <authorList>
            <consortium name="DOE Joint Genome Institute"/>
            <person name="Haitjema C.H."/>
            <person name="Gilmore S.P."/>
            <person name="Henske J.K."/>
            <person name="Solomon K.V."/>
            <person name="De Groot R."/>
            <person name="Kuo A."/>
            <person name="Mondo S.J."/>
            <person name="Salamov A.A."/>
            <person name="Labutti K."/>
            <person name="Zhao Z."/>
            <person name="Chiniquy J."/>
            <person name="Barry K."/>
            <person name="Brewer H.M."/>
            <person name="Purvine S.O."/>
            <person name="Wright A.T."/>
            <person name="Boxma B."/>
            <person name="Van Alen T."/>
            <person name="Hackstein J.H."/>
            <person name="Baker S.E."/>
            <person name="Grigoriev I.V."/>
            <person name="O'Malley M.A."/>
        </authorList>
    </citation>
    <scope>NUCLEOTIDE SEQUENCE [LARGE SCALE GENOMIC DNA]</scope>
    <source>
        <strain evidence="9 10">G1</strain>
    </source>
</reference>
<dbReference type="Gene3D" id="2.170.210.20">
    <property type="entry name" value="Spindle assembly abnormal protein 6, N-terminal domain"/>
    <property type="match status" value="1"/>
</dbReference>
<dbReference type="Proteomes" id="UP000193920">
    <property type="component" value="Unassembled WGS sequence"/>
</dbReference>
<gene>
    <name evidence="9" type="ORF">LY90DRAFT_668808</name>
</gene>
<evidence type="ECO:0000256" key="2">
    <source>
        <dbReference type="ARBA" id="ARBA00022490"/>
    </source>
</evidence>
<comment type="caution">
    <text evidence="9">The sequence shown here is derived from an EMBL/GenBank/DDBJ whole genome shotgun (WGS) entry which is preliminary data.</text>
</comment>
<evidence type="ECO:0000313" key="9">
    <source>
        <dbReference type="EMBL" id="ORY59842.1"/>
    </source>
</evidence>
<keyword evidence="4" id="KW-0206">Cytoskeleton</keyword>
<comment type="subcellular location">
    <subcellularLocation>
        <location evidence="1">Cytoplasm</location>
        <location evidence="1">Cytoskeleton</location>
        <location evidence="1">Microtubule organizing center</location>
        <location evidence="1">Centrosome</location>
    </subcellularLocation>
</comment>
<keyword evidence="5" id="KW-0131">Cell cycle</keyword>
<feature type="compositionally biased region" description="Polar residues" evidence="7">
    <location>
        <begin position="677"/>
        <end position="687"/>
    </location>
</feature>
<dbReference type="CDD" id="cd10142">
    <property type="entry name" value="HD_SAS6_N"/>
    <property type="match status" value="1"/>
</dbReference>
<name>A0A1Y2DKT7_9FUNG</name>
<feature type="region of interest" description="Disordered" evidence="7">
    <location>
        <begin position="677"/>
        <end position="697"/>
    </location>
</feature>
<feature type="domain" description="Spindle assembly abnormal protein 6 N-terminal" evidence="8">
    <location>
        <begin position="37"/>
        <end position="156"/>
    </location>
</feature>
<keyword evidence="3 6" id="KW-0175">Coiled coil</keyword>
<dbReference type="PANTHER" id="PTHR44281">
    <property type="entry name" value="SPINDLE ASSEMBLY ABNORMAL PROTEIN 6 HOMOLOG"/>
    <property type="match status" value="1"/>
</dbReference>
<evidence type="ECO:0000256" key="6">
    <source>
        <dbReference type="SAM" id="Coils"/>
    </source>
</evidence>
<dbReference type="Pfam" id="PF16531">
    <property type="entry name" value="SAS-6_N"/>
    <property type="match status" value="1"/>
</dbReference>
<evidence type="ECO:0000256" key="3">
    <source>
        <dbReference type="ARBA" id="ARBA00023054"/>
    </source>
</evidence>
<dbReference type="AlphaFoldDB" id="A0A1Y2DKT7"/>
<proteinExistence type="predicted"/>
<feature type="coiled-coil region" evidence="6">
    <location>
        <begin position="434"/>
        <end position="496"/>
    </location>
</feature>
<evidence type="ECO:0000256" key="4">
    <source>
        <dbReference type="ARBA" id="ARBA00023212"/>
    </source>
</evidence>
<keyword evidence="2" id="KW-0963">Cytoplasm</keyword>
<dbReference type="STRING" id="1754190.A0A1Y2DKT7"/>
<evidence type="ECO:0000256" key="7">
    <source>
        <dbReference type="SAM" id="MobiDB-lite"/>
    </source>
</evidence>
<dbReference type="PANTHER" id="PTHR44281:SF2">
    <property type="entry name" value="SPINDLE ASSEMBLY ABNORMAL PROTEIN 6 HOMOLOG"/>
    <property type="match status" value="1"/>
</dbReference>
<evidence type="ECO:0000313" key="10">
    <source>
        <dbReference type="Proteomes" id="UP000193920"/>
    </source>
</evidence>
<dbReference type="InterPro" id="IPR038558">
    <property type="entry name" value="SAS-6_N_sf"/>
</dbReference>
<accession>A0A1Y2DKT7</accession>
<evidence type="ECO:0000256" key="1">
    <source>
        <dbReference type="ARBA" id="ARBA00004300"/>
    </source>
</evidence>
<organism evidence="9 10">
    <name type="scientific">Neocallimastix californiae</name>
    <dbReference type="NCBI Taxonomy" id="1754190"/>
    <lineage>
        <taxon>Eukaryota</taxon>
        <taxon>Fungi</taxon>
        <taxon>Fungi incertae sedis</taxon>
        <taxon>Chytridiomycota</taxon>
        <taxon>Chytridiomycota incertae sedis</taxon>
        <taxon>Neocallimastigomycetes</taxon>
        <taxon>Neocallimastigales</taxon>
        <taxon>Neocallimastigaceae</taxon>
        <taxon>Neocallimastix</taxon>
    </lineage>
</organism>
<evidence type="ECO:0000256" key="5">
    <source>
        <dbReference type="ARBA" id="ARBA00023306"/>
    </source>
</evidence>
<dbReference type="InterPro" id="IPR032396">
    <property type="entry name" value="SAS-6_N"/>
</dbReference>
<feature type="coiled-coil region" evidence="6">
    <location>
        <begin position="172"/>
        <end position="391"/>
    </location>
</feature>